<evidence type="ECO:0000313" key="1">
    <source>
        <dbReference type="EMBL" id="SOY60237.1"/>
    </source>
</evidence>
<reference evidence="1 2" key="1">
    <citation type="submission" date="2018-01" db="EMBL/GenBank/DDBJ databases">
        <authorList>
            <person name="Clerissi C."/>
        </authorList>
    </citation>
    <scope>NUCLEOTIDE SEQUENCE [LARGE SCALE GENOMIC DNA]</scope>
    <source>
        <strain evidence="1">Cupriavidus taiwanensis LMG 19430</strain>
    </source>
</reference>
<accession>A0A975X641</accession>
<dbReference type="AlphaFoldDB" id="A0A975X641"/>
<protein>
    <submittedName>
        <fullName evidence="1">Uncharacterized protein</fullName>
    </submittedName>
</protein>
<proteinExistence type="predicted"/>
<sequence>MNLTCERGICAEQTIMGERSNMPEHAPVATFVNPGPKVAQHICGSLVSLPATSAITPATNSCLVK</sequence>
<dbReference type="EMBL" id="OFSN01000003">
    <property type="protein sequence ID" value="SOY60237.1"/>
    <property type="molecule type" value="Genomic_DNA"/>
</dbReference>
<name>A0A975X641_9BURK</name>
<comment type="caution">
    <text evidence="1">The sequence shown here is derived from an EMBL/GenBank/DDBJ whole genome shotgun (WGS) entry which is preliminary data.</text>
</comment>
<dbReference type="Proteomes" id="UP000257016">
    <property type="component" value="Unassembled WGS sequence"/>
</dbReference>
<evidence type="ECO:0000313" key="2">
    <source>
        <dbReference type="Proteomes" id="UP000257016"/>
    </source>
</evidence>
<gene>
    <name evidence="1" type="ORF">CBM2586_A110081</name>
</gene>
<organism evidence="1 2">
    <name type="scientific">Cupriavidus taiwanensis</name>
    <dbReference type="NCBI Taxonomy" id="164546"/>
    <lineage>
        <taxon>Bacteria</taxon>
        <taxon>Pseudomonadati</taxon>
        <taxon>Pseudomonadota</taxon>
        <taxon>Betaproteobacteria</taxon>
        <taxon>Burkholderiales</taxon>
        <taxon>Burkholderiaceae</taxon>
        <taxon>Cupriavidus</taxon>
    </lineage>
</organism>